<evidence type="ECO:0000313" key="2">
    <source>
        <dbReference type="Proteomes" id="UP001064048"/>
    </source>
</evidence>
<protein>
    <submittedName>
        <fullName evidence="1">Uncharacterized protein</fullName>
    </submittedName>
</protein>
<dbReference type="EMBL" id="CM046114">
    <property type="protein sequence ID" value="KAI8419874.1"/>
    <property type="molecule type" value="Genomic_DNA"/>
</dbReference>
<proteinExistence type="predicted"/>
<gene>
    <name evidence="1" type="ORF">MSG28_008501</name>
</gene>
<dbReference type="Proteomes" id="UP001064048">
    <property type="component" value="Chromosome 14"/>
</dbReference>
<organism evidence="1 2">
    <name type="scientific">Choristoneura fumiferana</name>
    <name type="common">Spruce budworm moth</name>
    <name type="synonym">Archips fumiferana</name>
    <dbReference type="NCBI Taxonomy" id="7141"/>
    <lineage>
        <taxon>Eukaryota</taxon>
        <taxon>Metazoa</taxon>
        <taxon>Ecdysozoa</taxon>
        <taxon>Arthropoda</taxon>
        <taxon>Hexapoda</taxon>
        <taxon>Insecta</taxon>
        <taxon>Pterygota</taxon>
        <taxon>Neoptera</taxon>
        <taxon>Endopterygota</taxon>
        <taxon>Lepidoptera</taxon>
        <taxon>Glossata</taxon>
        <taxon>Ditrysia</taxon>
        <taxon>Tortricoidea</taxon>
        <taxon>Tortricidae</taxon>
        <taxon>Tortricinae</taxon>
        <taxon>Choristoneura</taxon>
    </lineage>
</organism>
<name>A0ACC0J601_CHOFU</name>
<comment type="caution">
    <text evidence="1">The sequence shown here is derived from an EMBL/GenBank/DDBJ whole genome shotgun (WGS) entry which is preliminary data.</text>
</comment>
<accession>A0ACC0J601</accession>
<keyword evidence="2" id="KW-1185">Reference proteome</keyword>
<sequence>MEQRTNELITKCAVEVANSDFNYRKHTIVLSQDVEEQVSNDFLKSFNGTVVIEAKRDEAPPKHVVVIIESYISFIRILNVMKPDLRGKTVLSSGAKFLILLLDPIKLQRITNIMWSFYATNVVIITPDGDKIGLYTYFPYKSYLKCHDTEPVLMQHWKEKSSLHFHPYPDKMKNMNACPLYISTNKLYHPTTEEKVPLQMIKKAIVRLLRDRMNFTPIISTRDYVSIDSDRAKNWSDSLNDVISGLANISTCSIPLGVDRLGLLDFSMPYFRVRLAWLAPPIGQGPVWWRLFTPLNSYLWLVLLCIIFFVTSLPFTLKFRRVKKFCFRYFKNIYKIQGAAFRTWGVMLGQPIRVAPRRFRDFYIITIWIWFTFVVRNAYQSVLIGALKTDTVVGNFASLKETIEYGYKFGGRAGILAHFEYDTLIKENFEIIPEMSFEEVFTDIVEGRKNFVLATSVEYAWAYCLSKGKKENECGHILPDSILTVPLVVWMKMSSPFVLPLSVWLPRFIEAGLLERDSGLKSFYLPKISPEPTPLTDHQILSCMICLLIGYAMSTAVFVMELLRPKTAAIKRQITVKRTLLTEKIVGNHYPRFVH</sequence>
<reference evidence="1 2" key="1">
    <citation type="journal article" date="2022" name="Genome Biol. Evol.">
        <title>The Spruce Budworm Genome: Reconstructing the Evolutionary History of Antifreeze Proteins.</title>
        <authorList>
            <person name="Beliveau C."/>
            <person name="Gagne P."/>
            <person name="Picq S."/>
            <person name="Vernygora O."/>
            <person name="Keeling C.I."/>
            <person name="Pinkney K."/>
            <person name="Doucet D."/>
            <person name="Wen F."/>
            <person name="Johnston J.S."/>
            <person name="Maaroufi H."/>
            <person name="Boyle B."/>
            <person name="Laroche J."/>
            <person name="Dewar K."/>
            <person name="Juretic N."/>
            <person name="Blackburn G."/>
            <person name="Nisole A."/>
            <person name="Brunet B."/>
            <person name="Brandao M."/>
            <person name="Lumley L."/>
            <person name="Duan J."/>
            <person name="Quan G."/>
            <person name="Lucarotti C.J."/>
            <person name="Roe A.D."/>
            <person name="Sperling F.A.H."/>
            <person name="Levesque R.C."/>
            <person name="Cusson M."/>
        </authorList>
    </citation>
    <scope>NUCLEOTIDE SEQUENCE [LARGE SCALE GENOMIC DNA]</scope>
    <source>
        <strain evidence="1">Glfc:IPQL:Cfum</strain>
    </source>
</reference>
<evidence type="ECO:0000313" key="1">
    <source>
        <dbReference type="EMBL" id="KAI8419874.1"/>
    </source>
</evidence>